<dbReference type="EMBL" id="GIIL01006414">
    <property type="protein sequence ID" value="NOV50140.1"/>
    <property type="molecule type" value="Transcribed_RNA"/>
</dbReference>
<sequence length="80" mass="9300">MAVHQLLAIATLVSIKHVHAFRFDFISLLHKNVFIFSIRHVGFNLSECIKSRFDLVLVRSYLIDLKNSIKQYTIQPDDLT</sequence>
<name>A0A6M2DWU8_XENCH</name>
<proteinExistence type="predicted"/>
<evidence type="ECO:0000313" key="1">
    <source>
        <dbReference type="EMBL" id="NOV50140.1"/>
    </source>
</evidence>
<reference evidence="1" key="1">
    <citation type="submission" date="2020-03" db="EMBL/GenBank/DDBJ databases">
        <title>Transcriptomic Profiling of the Digestive Tract of the Rat Flea, Xenopsylla cheopis, Following Blood Feeding and Infection with Yersinia pestis.</title>
        <authorList>
            <person name="Bland D.M."/>
            <person name="Martens C.A."/>
            <person name="Virtaneva K."/>
            <person name="Kanakabandi K."/>
            <person name="Long D."/>
            <person name="Rosenke R."/>
            <person name="Saturday G.A."/>
            <person name="Hoyt F.H."/>
            <person name="Bruno D.P."/>
            <person name="Ribeiro J.M.C."/>
            <person name="Hinnebusch J."/>
        </authorList>
    </citation>
    <scope>NUCLEOTIDE SEQUENCE</scope>
</reference>
<protein>
    <submittedName>
        <fullName evidence="1">Putative secreted protein</fullName>
    </submittedName>
</protein>
<organism evidence="1">
    <name type="scientific">Xenopsylla cheopis</name>
    <name type="common">Oriental rat flea</name>
    <name type="synonym">Pulex cheopis</name>
    <dbReference type="NCBI Taxonomy" id="163159"/>
    <lineage>
        <taxon>Eukaryota</taxon>
        <taxon>Metazoa</taxon>
        <taxon>Ecdysozoa</taxon>
        <taxon>Arthropoda</taxon>
        <taxon>Hexapoda</taxon>
        <taxon>Insecta</taxon>
        <taxon>Pterygota</taxon>
        <taxon>Neoptera</taxon>
        <taxon>Endopterygota</taxon>
        <taxon>Siphonaptera</taxon>
        <taxon>Pulicidae</taxon>
        <taxon>Xenopsyllinae</taxon>
        <taxon>Xenopsylla</taxon>
    </lineage>
</organism>
<accession>A0A6M2DWU8</accession>
<dbReference type="AlphaFoldDB" id="A0A6M2DWU8"/>